<dbReference type="EMBL" id="LT607409">
    <property type="protein sequence ID" value="SCF04948.1"/>
    <property type="molecule type" value="Genomic_DNA"/>
</dbReference>
<dbReference type="InterPro" id="IPR051030">
    <property type="entry name" value="Vitamin_B12-ABC_binding"/>
</dbReference>
<accession>A0A1C4X923</accession>
<reference evidence="3" key="1">
    <citation type="submission" date="2016-06" db="EMBL/GenBank/DDBJ databases">
        <authorList>
            <person name="Varghese N."/>
            <person name="Submissions Spin"/>
        </authorList>
    </citation>
    <scope>NUCLEOTIDE SEQUENCE [LARGE SCALE GENOMIC DNA]</scope>
    <source>
        <strain evidence="3">DSM 45160</strain>
    </source>
</reference>
<sequence length="308" mass="32184">MVMPGRQAGVRIVSLLPAATDIVAMLGLTGHLVGRTHECDWPPGDLADVPTVTGTSLPEALTSREISAATAGGAHRGSSLYQLDVTMLEDLKPDLILTQDLCDVCAVSYARVNDAVRLIDLDTRVVSLEARTISGILDTVDAVAALTDTRGRAAEIRADAERRLAALPGPSSDAPTVLFVEWLDPLMPGGHWVPEQIAAAGGRSLLLGPGAHSTPHLWSVVADLAPDVVVFGPCGFTPERTIDELSVAAGQPGWADLPAVRQGQVWVVDGPAYFNRPGPRVVDGAEILAAILAGRPDSRARQVSVGAG</sequence>
<dbReference type="CDD" id="cd01144">
    <property type="entry name" value="BtuF"/>
    <property type="match status" value="1"/>
</dbReference>
<feature type="domain" description="Fe/B12 periplasmic-binding" evidence="1">
    <location>
        <begin position="11"/>
        <end position="296"/>
    </location>
</feature>
<dbReference type="PANTHER" id="PTHR42860:SF1">
    <property type="entry name" value="VITAMIN B12-BINDING PROTEIN"/>
    <property type="match status" value="1"/>
</dbReference>
<evidence type="ECO:0000313" key="2">
    <source>
        <dbReference type="EMBL" id="SCF04948.1"/>
    </source>
</evidence>
<protein>
    <submittedName>
        <fullName evidence="2">Iron complex transport system substrate-binding protein</fullName>
    </submittedName>
</protein>
<gene>
    <name evidence="2" type="ORF">GA0070612_3315</name>
</gene>
<dbReference type="PANTHER" id="PTHR42860">
    <property type="entry name" value="VITAMIN B12-BINDING PROTEIN"/>
    <property type="match status" value="1"/>
</dbReference>
<dbReference type="SUPFAM" id="SSF53807">
    <property type="entry name" value="Helical backbone' metal receptor"/>
    <property type="match status" value="1"/>
</dbReference>
<dbReference type="Proteomes" id="UP000198224">
    <property type="component" value="Chromosome I"/>
</dbReference>
<keyword evidence="3" id="KW-1185">Reference proteome</keyword>
<evidence type="ECO:0000313" key="3">
    <source>
        <dbReference type="Proteomes" id="UP000198224"/>
    </source>
</evidence>
<evidence type="ECO:0000259" key="1">
    <source>
        <dbReference type="PROSITE" id="PS50983"/>
    </source>
</evidence>
<organism evidence="2 3">
    <name type="scientific">Micromonospora chokoriensis</name>
    <dbReference type="NCBI Taxonomy" id="356851"/>
    <lineage>
        <taxon>Bacteria</taxon>
        <taxon>Bacillati</taxon>
        <taxon>Actinomycetota</taxon>
        <taxon>Actinomycetes</taxon>
        <taxon>Micromonosporales</taxon>
        <taxon>Micromonosporaceae</taxon>
        <taxon>Micromonospora</taxon>
    </lineage>
</organism>
<name>A0A1C4X923_9ACTN</name>
<proteinExistence type="predicted"/>
<dbReference type="Pfam" id="PF01497">
    <property type="entry name" value="Peripla_BP_2"/>
    <property type="match status" value="1"/>
</dbReference>
<dbReference type="AlphaFoldDB" id="A0A1C4X923"/>
<dbReference type="InterPro" id="IPR002491">
    <property type="entry name" value="ABC_transptr_periplasmic_BD"/>
</dbReference>
<dbReference type="Gene3D" id="3.40.50.1980">
    <property type="entry name" value="Nitrogenase molybdenum iron protein domain"/>
    <property type="match status" value="2"/>
</dbReference>
<dbReference type="PROSITE" id="PS50983">
    <property type="entry name" value="FE_B12_PBP"/>
    <property type="match status" value="1"/>
</dbReference>